<dbReference type="OrthoDB" id="9793415at2"/>
<keyword evidence="4 6" id="KW-1133">Transmembrane helix</keyword>
<feature type="domain" description="Major facilitator superfamily (MFS) profile" evidence="7">
    <location>
        <begin position="22"/>
        <end position="434"/>
    </location>
</feature>
<proteinExistence type="predicted"/>
<organism evidence="8 9">
    <name type="scientific">Pelotomaculum propionicicum</name>
    <dbReference type="NCBI Taxonomy" id="258475"/>
    <lineage>
        <taxon>Bacteria</taxon>
        <taxon>Bacillati</taxon>
        <taxon>Bacillota</taxon>
        <taxon>Clostridia</taxon>
        <taxon>Eubacteriales</taxon>
        <taxon>Desulfotomaculaceae</taxon>
        <taxon>Pelotomaculum</taxon>
    </lineage>
</organism>
<evidence type="ECO:0000256" key="2">
    <source>
        <dbReference type="ARBA" id="ARBA00022448"/>
    </source>
</evidence>
<dbReference type="EMBL" id="QFFZ01000010">
    <property type="protein sequence ID" value="TEB11966.1"/>
    <property type="molecule type" value="Genomic_DNA"/>
</dbReference>
<feature type="transmembrane region" description="Helical" evidence="6">
    <location>
        <begin position="123"/>
        <end position="141"/>
    </location>
</feature>
<gene>
    <name evidence="8" type="primary">sauU_3</name>
    <name evidence="8" type="ORF">Pmgp_01333</name>
</gene>
<dbReference type="InterPro" id="IPR036259">
    <property type="entry name" value="MFS_trans_sf"/>
</dbReference>
<evidence type="ECO:0000259" key="7">
    <source>
        <dbReference type="PROSITE" id="PS50850"/>
    </source>
</evidence>
<dbReference type="GO" id="GO:0022857">
    <property type="term" value="F:transmembrane transporter activity"/>
    <property type="evidence" value="ECO:0007669"/>
    <property type="project" value="InterPro"/>
</dbReference>
<accession>A0A4Y7RT88</accession>
<dbReference type="InterPro" id="IPR010645">
    <property type="entry name" value="MFS_4"/>
</dbReference>
<evidence type="ECO:0000256" key="4">
    <source>
        <dbReference type="ARBA" id="ARBA00022989"/>
    </source>
</evidence>
<evidence type="ECO:0000313" key="9">
    <source>
        <dbReference type="Proteomes" id="UP000297597"/>
    </source>
</evidence>
<sequence>MERKQPETKPAGGRARFNYSWVILITGVLTVMGALGFARFGYAMILPSMREGLFLNNTQMGLIATGNLVGYTVFSVVGGFLASRFGPRIVISCGLLLTGASMFLTGTAGGLAGVVAYRFLTGMGSAGSNIPVMGLISAWFAPERRGMAAGFLVGGSGFGFLITGFLVPGVITAYPQNGWRLSWFILGGVVALLGVIGWILLRNNPSEKGLQPAGAPAGRLAGEGVAGAGAAGGRQDRPASQGAIAWNKVYGSPALWRLGLVYLFFGFSYIIYGTFFSAAMVSDKGFSQAQAGAVWSAIGGLGIVGGILWGVVSDRLGRKQALALVFGLQAVSFFLFAVAGAASTLYISAFLYGLSAFSIPGIVAAACGDYMGPRLAPAALGMVTLFFALGQAAAPSVAGFLADSAHSFGQAFLLAAAVAFLGGVGSLTLRAPQQKL</sequence>
<evidence type="ECO:0000313" key="8">
    <source>
        <dbReference type="EMBL" id="TEB11966.1"/>
    </source>
</evidence>
<dbReference type="GO" id="GO:0005886">
    <property type="term" value="C:plasma membrane"/>
    <property type="evidence" value="ECO:0007669"/>
    <property type="project" value="UniProtKB-SubCell"/>
</dbReference>
<reference evidence="8 9" key="1">
    <citation type="journal article" date="2018" name="Environ. Microbiol.">
        <title>Novel energy conservation strategies and behaviour of Pelotomaculum schinkii driving syntrophic propionate catabolism.</title>
        <authorList>
            <person name="Hidalgo-Ahumada C.A.P."/>
            <person name="Nobu M.K."/>
            <person name="Narihiro T."/>
            <person name="Tamaki H."/>
            <person name="Liu W.T."/>
            <person name="Kamagata Y."/>
            <person name="Stams A.J.M."/>
            <person name="Imachi H."/>
            <person name="Sousa D.Z."/>
        </authorList>
    </citation>
    <scope>NUCLEOTIDE SEQUENCE [LARGE SCALE GENOMIC DNA]</scope>
    <source>
        <strain evidence="8 9">MGP</strain>
    </source>
</reference>
<keyword evidence="3 6" id="KW-0812">Transmembrane</keyword>
<feature type="transmembrane region" description="Helical" evidence="6">
    <location>
        <begin position="293"/>
        <end position="312"/>
    </location>
</feature>
<dbReference type="Gene3D" id="1.20.1250.20">
    <property type="entry name" value="MFS general substrate transporter like domains"/>
    <property type="match status" value="2"/>
</dbReference>
<dbReference type="PANTHER" id="PTHR23537">
    <property type="match status" value="1"/>
</dbReference>
<feature type="transmembrane region" description="Helical" evidence="6">
    <location>
        <begin position="345"/>
        <end position="367"/>
    </location>
</feature>
<dbReference type="SUPFAM" id="SSF103473">
    <property type="entry name" value="MFS general substrate transporter"/>
    <property type="match status" value="1"/>
</dbReference>
<feature type="transmembrane region" description="Helical" evidence="6">
    <location>
        <begin position="260"/>
        <end position="281"/>
    </location>
</feature>
<dbReference type="Pfam" id="PF07690">
    <property type="entry name" value="MFS_1"/>
    <property type="match status" value="1"/>
</dbReference>
<feature type="transmembrane region" description="Helical" evidence="6">
    <location>
        <begin position="321"/>
        <end position="339"/>
    </location>
</feature>
<protein>
    <submittedName>
        <fullName evidence="8">Putative sulfoacetate transporter SauU</fullName>
    </submittedName>
</protein>
<dbReference type="PANTHER" id="PTHR23537:SF1">
    <property type="entry name" value="SUGAR TRANSPORTER"/>
    <property type="match status" value="1"/>
</dbReference>
<dbReference type="RefSeq" id="WP_134213196.1">
    <property type="nucleotide sequence ID" value="NZ_QFFZ01000010.1"/>
</dbReference>
<feature type="transmembrane region" description="Helical" evidence="6">
    <location>
        <begin position="62"/>
        <end position="82"/>
    </location>
</feature>
<feature type="transmembrane region" description="Helical" evidence="6">
    <location>
        <begin position="408"/>
        <end position="429"/>
    </location>
</feature>
<comment type="caution">
    <text evidence="8">The sequence shown here is derived from an EMBL/GenBank/DDBJ whole genome shotgun (WGS) entry which is preliminary data.</text>
</comment>
<keyword evidence="2" id="KW-0813">Transport</keyword>
<feature type="transmembrane region" description="Helical" evidence="6">
    <location>
        <begin position="89"/>
        <end position="117"/>
    </location>
</feature>
<keyword evidence="5 6" id="KW-0472">Membrane</keyword>
<dbReference type="InterPro" id="IPR011701">
    <property type="entry name" value="MFS"/>
</dbReference>
<feature type="transmembrane region" description="Helical" evidence="6">
    <location>
        <begin position="183"/>
        <end position="201"/>
    </location>
</feature>
<evidence type="ECO:0000256" key="6">
    <source>
        <dbReference type="SAM" id="Phobius"/>
    </source>
</evidence>
<dbReference type="InterPro" id="IPR020846">
    <property type="entry name" value="MFS_dom"/>
</dbReference>
<keyword evidence="9" id="KW-1185">Reference proteome</keyword>
<evidence type="ECO:0000256" key="1">
    <source>
        <dbReference type="ARBA" id="ARBA00004651"/>
    </source>
</evidence>
<evidence type="ECO:0000256" key="5">
    <source>
        <dbReference type="ARBA" id="ARBA00023136"/>
    </source>
</evidence>
<evidence type="ECO:0000256" key="3">
    <source>
        <dbReference type="ARBA" id="ARBA00022692"/>
    </source>
</evidence>
<dbReference type="Proteomes" id="UP000297597">
    <property type="component" value="Unassembled WGS sequence"/>
</dbReference>
<dbReference type="PROSITE" id="PS50850">
    <property type="entry name" value="MFS"/>
    <property type="match status" value="1"/>
</dbReference>
<name>A0A4Y7RT88_9FIRM</name>
<dbReference type="AlphaFoldDB" id="A0A4Y7RT88"/>
<feature type="transmembrane region" description="Helical" evidence="6">
    <location>
        <begin position="379"/>
        <end position="402"/>
    </location>
</feature>
<feature type="transmembrane region" description="Helical" evidence="6">
    <location>
        <begin position="21"/>
        <end position="42"/>
    </location>
</feature>
<comment type="subcellular location">
    <subcellularLocation>
        <location evidence="1">Cell membrane</location>
        <topology evidence="1">Multi-pass membrane protein</topology>
    </subcellularLocation>
</comment>
<feature type="transmembrane region" description="Helical" evidence="6">
    <location>
        <begin position="148"/>
        <end position="171"/>
    </location>
</feature>